<keyword evidence="2" id="KW-0732">Signal</keyword>
<name>A0A7W9PNW1_9ACTN</name>
<dbReference type="AlphaFoldDB" id="A0A7W9PNW1"/>
<reference evidence="3 4" key="1">
    <citation type="submission" date="2020-08" db="EMBL/GenBank/DDBJ databases">
        <title>Genomic Encyclopedia of Type Strains, Phase III (KMG-III): the genomes of soil and plant-associated and newly described type strains.</title>
        <authorList>
            <person name="Whitman W."/>
        </authorList>
    </citation>
    <scope>NUCLEOTIDE SEQUENCE [LARGE SCALE GENOMIC DNA]</scope>
    <source>
        <strain evidence="3 4">CECT 3313</strain>
    </source>
</reference>
<feature type="region of interest" description="Disordered" evidence="1">
    <location>
        <begin position="33"/>
        <end position="69"/>
    </location>
</feature>
<evidence type="ECO:0000313" key="3">
    <source>
        <dbReference type="EMBL" id="MBB5925106.1"/>
    </source>
</evidence>
<evidence type="ECO:0000256" key="2">
    <source>
        <dbReference type="SAM" id="SignalP"/>
    </source>
</evidence>
<comment type="caution">
    <text evidence="3">The sequence shown here is derived from an EMBL/GenBank/DDBJ whole genome shotgun (WGS) entry which is preliminary data.</text>
</comment>
<dbReference type="Proteomes" id="UP000585836">
    <property type="component" value="Unassembled WGS sequence"/>
</dbReference>
<proteinExistence type="predicted"/>
<feature type="signal peptide" evidence="2">
    <location>
        <begin position="1"/>
        <end position="32"/>
    </location>
</feature>
<dbReference type="RefSeq" id="WP_184960144.1">
    <property type="nucleotide sequence ID" value="NZ_BAAAWF010000076.1"/>
</dbReference>
<gene>
    <name evidence="3" type="ORF">FHS34_000541</name>
</gene>
<evidence type="ECO:0000313" key="4">
    <source>
        <dbReference type="Proteomes" id="UP000585836"/>
    </source>
</evidence>
<keyword evidence="4" id="KW-1185">Reference proteome</keyword>
<feature type="compositionally biased region" description="Polar residues" evidence="1">
    <location>
        <begin position="35"/>
        <end position="69"/>
    </location>
</feature>
<organism evidence="3 4">
    <name type="scientific">Streptomyces echinatus</name>
    <dbReference type="NCBI Taxonomy" id="67293"/>
    <lineage>
        <taxon>Bacteria</taxon>
        <taxon>Bacillati</taxon>
        <taxon>Actinomycetota</taxon>
        <taxon>Actinomycetes</taxon>
        <taxon>Kitasatosporales</taxon>
        <taxon>Streptomycetaceae</taxon>
        <taxon>Streptomyces</taxon>
    </lineage>
</organism>
<protein>
    <recommendedName>
        <fullName evidence="5">Bacterial Ig domain-containing protein</fullName>
    </recommendedName>
</protein>
<evidence type="ECO:0000256" key="1">
    <source>
        <dbReference type="SAM" id="MobiDB-lite"/>
    </source>
</evidence>
<dbReference type="EMBL" id="JACHJK010000001">
    <property type="protein sequence ID" value="MBB5925106.1"/>
    <property type="molecule type" value="Genomic_DNA"/>
</dbReference>
<accession>A0A7W9PNW1</accession>
<sequence length="155" mass="15671">MTSVLRHRYGRVLGSGILCAALLSGGTAGAFAASPSPTDNGSASPTGDKSPTGTASPSPTGKTSITVTAGKSSVKAGDMVTFTGRTKGLKVGSPLVLQHEKNGKWTALKATAKVKTGNSYALAAKLNTKGDEHLRVASVTKEGKVFSPTVTVKVN</sequence>
<feature type="chain" id="PRO_5031355346" description="Bacterial Ig domain-containing protein" evidence="2">
    <location>
        <begin position="33"/>
        <end position="155"/>
    </location>
</feature>
<evidence type="ECO:0008006" key="5">
    <source>
        <dbReference type="Google" id="ProtNLM"/>
    </source>
</evidence>